<dbReference type="EMBL" id="LMWP01000024">
    <property type="protein sequence ID" value="KUN23816.1"/>
    <property type="molecule type" value="Genomic_DNA"/>
</dbReference>
<accession>A0A117QEH3</accession>
<feature type="region of interest" description="Disordered" evidence="1">
    <location>
        <begin position="1"/>
        <end position="70"/>
    </location>
</feature>
<dbReference type="RefSeq" id="WP_059264219.1">
    <property type="nucleotide sequence ID" value="NZ_KQ948358.1"/>
</dbReference>
<feature type="compositionally biased region" description="Pro residues" evidence="1">
    <location>
        <begin position="1"/>
        <end position="10"/>
    </location>
</feature>
<evidence type="ECO:0000256" key="1">
    <source>
        <dbReference type="SAM" id="MobiDB-lite"/>
    </source>
</evidence>
<name>A0A117QEH3_STRCK</name>
<feature type="compositionally biased region" description="Pro residues" evidence="1">
    <location>
        <begin position="29"/>
        <end position="60"/>
    </location>
</feature>
<evidence type="ECO:0000313" key="4">
    <source>
        <dbReference type="Proteomes" id="UP000053398"/>
    </source>
</evidence>
<keyword evidence="2" id="KW-0812">Transmembrane</keyword>
<evidence type="ECO:0000313" key="3">
    <source>
        <dbReference type="EMBL" id="KUN23816.1"/>
    </source>
</evidence>
<dbReference type="AlphaFoldDB" id="A0A117QEH3"/>
<organism evidence="3 4">
    <name type="scientific">Streptomyces corchorusii</name>
    <name type="common">Streptomyces chibaensis</name>
    <dbReference type="NCBI Taxonomy" id="1903"/>
    <lineage>
        <taxon>Bacteria</taxon>
        <taxon>Bacillati</taxon>
        <taxon>Actinomycetota</taxon>
        <taxon>Actinomycetes</taxon>
        <taxon>Kitasatosporales</taxon>
        <taxon>Streptomycetaceae</taxon>
        <taxon>Streptomyces</taxon>
    </lineage>
</organism>
<feature type="transmembrane region" description="Helical" evidence="2">
    <location>
        <begin position="79"/>
        <end position="104"/>
    </location>
</feature>
<sequence>MSMPPPPQNPGPYGQQPPQQPGPYGGQPPQAPGPYGSPYPQQPYPQQQPYPAQQPYPQQQPYPGWGVPPMAPPPKKRRIGLVLGIVGGVVAAVVVLLLALGMVAESGFPAAEHKLTLPGKLLDGTYALVDDLSGSEGKKISEEADGAWDAKDIHGVVGTYSPGGDETKGTLVVSGMYGRFKNAEEARTNMMKGAGEGDSATIAVPAKEFELDGVTISCEVMTEEQLGTKITVPVCAWADGNTGATVAEVATAAMDQDPSDVDLEAFARKTLTVRSEMRKPIG</sequence>
<keyword evidence="4" id="KW-1185">Reference proteome</keyword>
<gene>
    <name evidence="3" type="ORF">AQJ11_23200</name>
</gene>
<reference evidence="3 4" key="1">
    <citation type="submission" date="2015-10" db="EMBL/GenBank/DDBJ databases">
        <title>Draft genome sequence of Streptomyces corchorusii DSM 40340, type strain for the species Streptomyces corchorusii.</title>
        <authorList>
            <person name="Ruckert C."/>
            <person name="Winkler A."/>
            <person name="Kalinowski J."/>
            <person name="Kampfer P."/>
            <person name="Glaeser S."/>
        </authorList>
    </citation>
    <scope>NUCLEOTIDE SEQUENCE [LARGE SCALE GENOMIC DNA]</scope>
    <source>
        <strain evidence="3 4">DSM 40340</strain>
    </source>
</reference>
<proteinExistence type="predicted"/>
<comment type="caution">
    <text evidence="3">The sequence shown here is derived from an EMBL/GenBank/DDBJ whole genome shotgun (WGS) entry which is preliminary data.</text>
</comment>
<keyword evidence="2" id="KW-0472">Membrane</keyword>
<protein>
    <submittedName>
        <fullName evidence="3">Uncharacterized protein</fullName>
    </submittedName>
</protein>
<keyword evidence="2" id="KW-1133">Transmembrane helix</keyword>
<evidence type="ECO:0000256" key="2">
    <source>
        <dbReference type="SAM" id="Phobius"/>
    </source>
</evidence>
<dbReference type="Proteomes" id="UP000053398">
    <property type="component" value="Unassembled WGS sequence"/>
</dbReference>